<name>A0A177CKQ0_9PLEO</name>
<evidence type="ECO:0000313" key="2">
    <source>
        <dbReference type="EMBL" id="OAG07811.1"/>
    </source>
</evidence>
<dbReference type="PANTHER" id="PTHR10622:SF10">
    <property type="entry name" value="HET DOMAIN-CONTAINING PROTEIN"/>
    <property type="match status" value="1"/>
</dbReference>
<gene>
    <name evidence="2" type="ORF">CC84DRAFT_1184913</name>
</gene>
<dbReference type="InParanoid" id="A0A177CKQ0"/>
<dbReference type="GeneID" id="28764263"/>
<dbReference type="PANTHER" id="PTHR10622">
    <property type="entry name" value="HET DOMAIN-CONTAINING PROTEIN"/>
    <property type="match status" value="1"/>
</dbReference>
<dbReference type="RefSeq" id="XP_018038176.1">
    <property type="nucleotide sequence ID" value="XM_018180777.1"/>
</dbReference>
<dbReference type="OrthoDB" id="674604at2759"/>
<dbReference type="Proteomes" id="UP000077069">
    <property type="component" value="Unassembled WGS sequence"/>
</dbReference>
<feature type="domain" description="Heterokaryon incompatibility" evidence="1">
    <location>
        <begin position="27"/>
        <end position="113"/>
    </location>
</feature>
<accession>A0A177CKQ0</accession>
<dbReference type="Pfam" id="PF06985">
    <property type="entry name" value="HET"/>
    <property type="match status" value="1"/>
</dbReference>
<evidence type="ECO:0000313" key="3">
    <source>
        <dbReference type="Proteomes" id="UP000077069"/>
    </source>
</evidence>
<organism evidence="2 3">
    <name type="scientific">Paraphaeosphaeria sporulosa</name>
    <dbReference type="NCBI Taxonomy" id="1460663"/>
    <lineage>
        <taxon>Eukaryota</taxon>
        <taxon>Fungi</taxon>
        <taxon>Dikarya</taxon>
        <taxon>Ascomycota</taxon>
        <taxon>Pezizomycotina</taxon>
        <taxon>Dothideomycetes</taxon>
        <taxon>Pleosporomycetidae</taxon>
        <taxon>Pleosporales</taxon>
        <taxon>Massarineae</taxon>
        <taxon>Didymosphaeriaceae</taxon>
        <taxon>Paraphaeosphaeria</taxon>
    </lineage>
</organism>
<dbReference type="InterPro" id="IPR010730">
    <property type="entry name" value="HET"/>
</dbReference>
<keyword evidence="3" id="KW-1185">Reference proteome</keyword>
<dbReference type="STRING" id="1460663.A0A177CKQ0"/>
<protein>
    <submittedName>
        <fullName evidence="2">HET-domain-containing protein</fullName>
    </submittedName>
</protein>
<dbReference type="EMBL" id="KV441550">
    <property type="protein sequence ID" value="OAG07811.1"/>
    <property type="molecule type" value="Genomic_DNA"/>
</dbReference>
<dbReference type="AlphaFoldDB" id="A0A177CKQ0"/>
<proteinExistence type="predicted"/>
<sequence>MRLLKYTSDGGLGLTEDLTTDEKVPPYAILSHTWQKGQEWTFDDLSSGNGKHKTGYQKVLFCAQQARRDGLDYCWVDTCCINKSSSAELSEAINSMFRWYQNSKKCYVYLLDVSCRDFANGGQSFRKSRWFTRGWTLQELIAPACVEFYSLEGKQIGDKSSLVQDIHSITGIPIQALQGCPLPQFSIDERMSWAKNRHTEREEDAAYSLLGIFDIHIPLLYGEKREKAFARLKRKIMKSFEARPRRRMLFTPPKRT</sequence>
<reference evidence="2 3" key="1">
    <citation type="submission" date="2016-05" db="EMBL/GenBank/DDBJ databases">
        <title>Comparative analysis of secretome profiles of manganese(II)-oxidizing ascomycete fungi.</title>
        <authorList>
            <consortium name="DOE Joint Genome Institute"/>
            <person name="Zeiner C.A."/>
            <person name="Purvine S.O."/>
            <person name="Zink E.M."/>
            <person name="Wu S."/>
            <person name="Pasa-Tolic L."/>
            <person name="Chaput D.L."/>
            <person name="Haridas S."/>
            <person name="Grigoriev I.V."/>
            <person name="Santelli C.M."/>
            <person name="Hansel C.M."/>
        </authorList>
    </citation>
    <scope>NUCLEOTIDE SEQUENCE [LARGE SCALE GENOMIC DNA]</scope>
    <source>
        <strain evidence="2 3">AP3s5-JAC2a</strain>
    </source>
</reference>
<evidence type="ECO:0000259" key="1">
    <source>
        <dbReference type="Pfam" id="PF06985"/>
    </source>
</evidence>